<dbReference type="EMBL" id="JABBWK010000272">
    <property type="protein sequence ID" value="KAG1886380.1"/>
    <property type="molecule type" value="Genomic_DNA"/>
</dbReference>
<feature type="compositionally biased region" description="Polar residues" evidence="1">
    <location>
        <begin position="396"/>
        <end position="408"/>
    </location>
</feature>
<accession>A0AAD4DNN4</accession>
<protein>
    <submittedName>
        <fullName evidence="2">Uncharacterized protein</fullName>
    </submittedName>
</protein>
<dbReference type="RefSeq" id="XP_041216592.1">
    <property type="nucleotide sequence ID" value="XM_041368862.1"/>
</dbReference>
<evidence type="ECO:0000313" key="2">
    <source>
        <dbReference type="EMBL" id="KAG1886380.1"/>
    </source>
</evidence>
<feature type="region of interest" description="Disordered" evidence="1">
    <location>
        <begin position="396"/>
        <end position="417"/>
    </location>
</feature>
<keyword evidence="3" id="KW-1185">Reference proteome</keyword>
<reference evidence="2" key="1">
    <citation type="journal article" date="2020" name="New Phytol.">
        <title>Comparative genomics reveals dynamic genome evolution in host specialist ectomycorrhizal fungi.</title>
        <authorList>
            <person name="Lofgren L.A."/>
            <person name="Nguyen N.H."/>
            <person name="Vilgalys R."/>
            <person name="Ruytinx J."/>
            <person name="Liao H.L."/>
            <person name="Branco S."/>
            <person name="Kuo A."/>
            <person name="LaButti K."/>
            <person name="Lipzen A."/>
            <person name="Andreopoulos W."/>
            <person name="Pangilinan J."/>
            <person name="Riley R."/>
            <person name="Hundley H."/>
            <person name="Na H."/>
            <person name="Barry K."/>
            <person name="Grigoriev I.V."/>
            <person name="Stajich J.E."/>
            <person name="Kennedy P.G."/>
        </authorList>
    </citation>
    <scope>NUCLEOTIDE SEQUENCE</scope>
    <source>
        <strain evidence="2">FC203</strain>
    </source>
</reference>
<dbReference type="GeneID" id="64663160"/>
<dbReference type="Proteomes" id="UP001195769">
    <property type="component" value="Unassembled WGS sequence"/>
</dbReference>
<gene>
    <name evidence="2" type="ORF">F5891DRAFT_1201049</name>
</gene>
<dbReference type="AlphaFoldDB" id="A0AAD4DNN4"/>
<evidence type="ECO:0000313" key="3">
    <source>
        <dbReference type="Proteomes" id="UP001195769"/>
    </source>
</evidence>
<evidence type="ECO:0000256" key="1">
    <source>
        <dbReference type="SAM" id="MobiDB-lite"/>
    </source>
</evidence>
<organism evidence="2 3">
    <name type="scientific">Suillus fuscotomentosus</name>
    <dbReference type="NCBI Taxonomy" id="1912939"/>
    <lineage>
        <taxon>Eukaryota</taxon>
        <taxon>Fungi</taxon>
        <taxon>Dikarya</taxon>
        <taxon>Basidiomycota</taxon>
        <taxon>Agaricomycotina</taxon>
        <taxon>Agaricomycetes</taxon>
        <taxon>Agaricomycetidae</taxon>
        <taxon>Boletales</taxon>
        <taxon>Suillineae</taxon>
        <taxon>Suillaceae</taxon>
        <taxon>Suillus</taxon>
    </lineage>
</organism>
<proteinExistence type="predicted"/>
<sequence length="417" mass="45660">MVVTPPKAKPQPYAQKLSPMETLTLVPGSDHFTMSSLAALHASPFAQGFSNNECQAAGRALFRHDMHIYGAHYHARKPGERTLTHVELVEAALQDIFDAVTMQDHIDGGISLLIQCPGSEVSSTALPEELALDLYITPHELQETPQCISGDVTTLVQAFAAEFVLPHLQHFSKCCAVEGIKPPKRFPAAHINTHGPQYLPAPMDAAGAHIQCSAQSPQAFSNDFEVQAQSKDSNQHPAAILSKALLADLQVQPEVVKYDLSYSVLTLILKVLGILVFSEYVCPSTLNLPSTALKFIYLFMQTMVSQSFHVVKSVSAGQRIQLPPCTCPKVVLSKEARAALIHSRQEKSRQFRDAFNDAWNQLDEATKTIAVSHHKSVCYVQNDLCYSHYMSPQLLNQPSATSHGNDTITGPLGLDDK</sequence>
<comment type="caution">
    <text evidence="2">The sequence shown here is derived from an EMBL/GenBank/DDBJ whole genome shotgun (WGS) entry which is preliminary data.</text>
</comment>
<name>A0AAD4DNN4_9AGAM</name>